<protein>
    <submittedName>
        <fullName evidence="2">Uncharacterized protein</fullName>
    </submittedName>
</protein>
<gene>
    <name evidence="2" type="ORF">G2W53_003158</name>
</gene>
<accession>A0A834XA24</accession>
<evidence type="ECO:0000313" key="2">
    <source>
        <dbReference type="EMBL" id="KAF7840860.1"/>
    </source>
</evidence>
<keyword evidence="3" id="KW-1185">Reference proteome</keyword>
<sequence>MKIIWIKSHRASSLPQSLRQIRVANQSLCKHRVLGRKLEESKKLRTIRAVPIRRRTRRGTGIHQLFAIRLNNQAVTVEHLSHLQSLPQSKSFTHETGAGSNRRTTTINNTSPTIPKYDPYTSQVRRKKGTININLHTTFQRRAPTRKRAHQIIQGIRNTGRTSIHQSTCTSNNFQGINIPVLKNKGATLLPNAPTN</sequence>
<reference evidence="2" key="1">
    <citation type="submission" date="2020-09" db="EMBL/GenBank/DDBJ databases">
        <title>Genome-Enabled Discovery of Anthraquinone Biosynthesis in Senna tora.</title>
        <authorList>
            <person name="Kang S.-H."/>
            <person name="Pandey R.P."/>
            <person name="Lee C.-M."/>
            <person name="Sim J.-S."/>
            <person name="Jeong J.-T."/>
            <person name="Choi B.-S."/>
            <person name="Jung M."/>
            <person name="Ginzburg D."/>
            <person name="Zhao K."/>
            <person name="Won S.Y."/>
            <person name="Oh T.-J."/>
            <person name="Yu Y."/>
            <person name="Kim N.-H."/>
            <person name="Lee O.R."/>
            <person name="Lee T.-H."/>
            <person name="Bashyal P."/>
            <person name="Kim T.-S."/>
            <person name="Lee W.-H."/>
            <person name="Kawkins C."/>
            <person name="Kim C.-K."/>
            <person name="Kim J.S."/>
            <person name="Ahn B.O."/>
            <person name="Rhee S.Y."/>
            <person name="Sohng J.K."/>
        </authorList>
    </citation>
    <scope>NUCLEOTIDE SEQUENCE</scope>
    <source>
        <tissue evidence="2">Leaf</tissue>
    </source>
</reference>
<feature type="region of interest" description="Disordered" evidence="1">
    <location>
        <begin position="90"/>
        <end position="113"/>
    </location>
</feature>
<dbReference type="EMBL" id="JAAIUW010000002">
    <property type="protein sequence ID" value="KAF7840860.1"/>
    <property type="molecule type" value="Genomic_DNA"/>
</dbReference>
<evidence type="ECO:0000313" key="3">
    <source>
        <dbReference type="Proteomes" id="UP000634136"/>
    </source>
</evidence>
<proteinExistence type="predicted"/>
<organism evidence="2 3">
    <name type="scientific">Senna tora</name>
    <dbReference type="NCBI Taxonomy" id="362788"/>
    <lineage>
        <taxon>Eukaryota</taxon>
        <taxon>Viridiplantae</taxon>
        <taxon>Streptophyta</taxon>
        <taxon>Embryophyta</taxon>
        <taxon>Tracheophyta</taxon>
        <taxon>Spermatophyta</taxon>
        <taxon>Magnoliopsida</taxon>
        <taxon>eudicotyledons</taxon>
        <taxon>Gunneridae</taxon>
        <taxon>Pentapetalae</taxon>
        <taxon>rosids</taxon>
        <taxon>fabids</taxon>
        <taxon>Fabales</taxon>
        <taxon>Fabaceae</taxon>
        <taxon>Caesalpinioideae</taxon>
        <taxon>Cassia clade</taxon>
        <taxon>Senna</taxon>
    </lineage>
</organism>
<dbReference type="AlphaFoldDB" id="A0A834XA24"/>
<comment type="caution">
    <text evidence="2">The sequence shown here is derived from an EMBL/GenBank/DDBJ whole genome shotgun (WGS) entry which is preliminary data.</text>
</comment>
<dbReference type="Proteomes" id="UP000634136">
    <property type="component" value="Unassembled WGS sequence"/>
</dbReference>
<evidence type="ECO:0000256" key="1">
    <source>
        <dbReference type="SAM" id="MobiDB-lite"/>
    </source>
</evidence>
<name>A0A834XA24_9FABA</name>
<feature type="compositionally biased region" description="Low complexity" evidence="1">
    <location>
        <begin position="100"/>
        <end position="113"/>
    </location>
</feature>